<proteinExistence type="predicted"/>
<dbReference type="Pfam" id="PF25209">
    <property type="entry name" value="Phage_capsid_4"/>
    <property type="match status" value="1"/>
</dbReference>
<dbReference type="RefSeq" id="WP_085091844.1">
    <property type="nucleotide sequence ID" value="NZ_FXAK01000010.1"/>
</dbReference>
<dbReference type="Proteomes" id="UP000192936">
    <property type="component" value="Unassembled WGS sequence"/>
</dbReference>
<evidence type="ECO:0000256" key="1">
    <source>
        <dbReference type="SAM" id="MobiDB-lite"/>
    </source>
</evidence>
<gene>
    <name evidence="2" type="ORF">SAMN02982917_0008</name>
</gene>
<sequence>MPDSLTPGGQTMDMPMQTRAAAVQTVDEAARTIELVWSTGAAVPRINPMTGERYLEELSLDPAHCDLTRLNSGAPVLNNHGKYDLSQVMGVVERAAVDGTSGTATVRFSDRPDVEPFWRDIRSGIIRNVSAGYVVRKFEVTREDGKLPTYRAIDWVPMELSLVPIGADAGAGTRSAEPSTTPCQIINRASPANKESANMPDTVQHEPGHEMPASNTRATDAAALNAAIAAERARIAHVNDVAQRHALGTDFVRTHVDGGSTAEAVNAAALTALAARSEQSPSSSIRIGMSHDDPEAVRSAMADAIVARATYTAPENERARGYMGASMLEMAADLCGIRSRNPDEIMRRAMHSTSDFPLLLEAAANKVLLRTYQAATPTYRSIARRRDFNDFKPTKFLQAGDFPPLLEYGETGEIKDGTVSEGRETVTLSSYGRIVNISRRVFINDDLGAFNDLINMASRRVADFENATFYAMMLKNSGAGPTLSDNKAVFHSGHGNLAASGGAIGVSTVSDGRAAMRKQTSIDGLKLNITPSMIVCGPDKETEAEQLIAAIQPQQAGNVNPFSGRLSTVADANITGNAWWLFADPSVAEVFIYGYLAGNPGPRFVTEEGFRTDGVSLRVTLDFGCGAVDYRGAYRNAGN</sequence>
<dbReference type="NCBIfam" id="NF045541">
    <property type="entry name" value="scaf_prot_MCP2"/>
    <property type="match status" value="1"/>
</dbReference>
<dbReference type="OrthoDB" id="9806592at2"/>
<feature type="region of interest" description="Disordered" evidence="1">
    <location>
        <begin position="192"/>
        <end position="214"/>
    </location>
</feature>
<organism evidence="2 3">
    <name type="scientific">Azospirillum oryzae</name>
    <dbReference type="NCBI Taxonomy" id="286727"/>
    <lineage>
        <taxon>Bacteria</taxon>
        <taxon>Pseudomonadati</taxon>
        <taxon>Pseudomonadota</taxon>
        <taxon>Alphaproteobacteria</taxon>
        <taxon>Rhodospirillales</taxon>
        <taxon>Azospirillaceae</taxon>
        <taxon>Azospirillum</taxon>
    </lineage>
</organism>
<dbReference type="AlphaFoldDB" id="A0A1X7HPV9"/>
<dbReference type="STRING" id="286727.SAMN02982917_0008"/>
<dbReference type="EMBL" id="FXAK01000010">
    <property type="protein sequence ID" value="SMF90821.1"/>
    <property type="molecule type" value="Genomic_DNA"/>
</dbReference>
<reference evidence="2 3" key="1">
    <citation type="submission" date="2017-04" db="EMBL/GenBank/DDBJ databases">
        <authorList>
            <person name="Afonso C.L."/>
            <person name="Miller P.J."/>
            <person name="Scott M.A."/>
            <person name="Spackman E."/>
            <person name="Goraichik I."/>
            <person name="Dimitrov K.M."/>
            <person name="Suarez D.L."/>
            <person name="Swayne D.E."/>
        </authorList>
    </citation>
    <scope>NUCLEOTIDE SEQUENCE [LARGE SCALE GENOMIC DNA]</scope>
    <source>
        <strain evidence="2 3">A2P</strain>
    </source>
</reference>
<name>A0A1X7HPV9_9PROT</name>
<evidence type="ECO:0000313" key="3">
    <source>
        <dbReference type="Proteomes" id="UP000192936"/>
    </source>
</evidence>
<evidence type="ECO:0000313" key="2">
    <source>
        <dbReference type="EMBL" id="SMF90821.1"/>
    </source>
</evidence>
<accession>A0A1X7HPV9</accession>
<protein>
    <submittedName>
        <fullName evidence="2">Mu-like prophage major head subunit gpT</fullName>
    </submittedName>
</protein>